<keyword evidence="1" id="KW-0472">Membrane</keyword>
<name>A0A517NU58_9BACT</name>
<protein>
    <submittedName>
        <fullName evidence="2">Uncharacterized protein</fullName>
    </submittedName>
</protein>
<dbReference type="AlphaFoldDB" id="A0A517NU58"/>
<keyword evidence="3" id="KW-1185">Reference proteome</keyword>
<keyword evidence="1" id="KW-1133">Transmembrane helix</keyword>
<evidence type="ECO:0000313" key="3">
    <source>
        <dbReference type="Proteomes" id="UP000319817"/>
    </source>
</evidence>
<dbReference type="OrthoDB" id="871494at2"/>
<sequence>MEFPSIGFVLKWIWRFVLIAILFFNLRLCAPSPLALDNHTVPIDLVSQLNANRIAIDSGEPERMQQYFPEGYFFCHALHGLTWVQAALRDPSLTDQAIDESRRASQALRSRTGTGPFPTGLPPGHGMFYCAWTAHLQAGVTLLLCRADGEQKRLDYAAELGELRKQCDAIASALEPSATPFLQSYRGNAWPCDSFPAIHALVTCDRITQEQRYAQVVQKWLADALERLDTETNLFSHTCSVTDGRDVSVARATSQVIILRFLADIDPVLGRQHYQRFRDQFFATFAGIPCVLEYPKGISGQGDVDSGPLIFGRSISGTVLTIAAAQMYGDTNQAHAIAQAGEVVGLPWTSGDTKQYVGGILPVGDIIVGYAHVARPWFDAGDHHIEQPLGLSVFWRWKVHAISLLFLLPNAWTYIKRRRTRARASHFL</sequence>
<proteinExistence type="predicted"/>
<gene>
    <name evidence="2" type="ORF">K239x_26130</name>
</gene>
<accession>A0A517NU58</accession>
<keyword evidence="1" id="KW-0812">Transmembrane</keyword>
<organism evidence="2 3">
    <name type="scientific">Stieleria marina</name>
    <dbReference type="NCBI Taxonomy" id="1930275"/>
    <lineage>
        <taxon>Bacteria</taxon>
        <taxon>Pseudomonadati</taxon>
        <taxon>Planctomycetota</taxon>
        <taxon>Planctomycetia</taxon>
        <taxon>Pirellulales</taxon>
        <taxon>Pirellulaceae</taxon>
        <taxon>Stieleria</taxon>
    </lineage>
</organism>
<dbReference type="Proteomes" id="UP000319817">
    <property type="component" value="Chromosome"/>
</dbReference>
<feature type="transmembrane region" description="Helical" evidence="1">
    <location>
        <begin position="394"/>
        <end position="415"/>
    </location>
</feature>
<dbReference type="RefSeq" id="WP_145418368.1">
    <property type="nucleotide sequence ID" value="NZ_CP036526.1"/>
</dbReference>
<reference evidence="2 3" key="1">
    <citation type="submission" date="2019-02" db="EMBL/GenBank/DDBJ databases">
        <title>Deep-cultivation of Planctomycetes and their phenomic and genomic characterization uncovers novel biology.</title>
        <authorList>
            <person name="Wiegand S."/>
            <person name="Jogler M."/>
            <person name="Boedeker C."/>
            <person name="Pinto D."/>
            <person name="Vollmers J."/>
            <person name="Rivas-Marin E."/>
            <person name="Kohn T."/>
            <person name="Peeters S.H."/>
            <person name="Heuer A."/>
            <person name="Rast P."/>
            <person name="Oberbeckmann S."/>
            <person name="Bunk B."/>
            <person name="Jeske O."/>
            <person name="Meyerdierks A."/>
            <person name="Storesund J.E."/>
            <person name="Kallscheuer N."/>
            <person name="Luecker S."/>
            <person name="Lage O.M."/>
            <person name="Pohl T."/>
            <person name="Merkel B.J."/>
            <person name="Hornburger P."/>
            <person name="Mueller R.-W."/>
            <person name="Bruemmer F."/>
            <person name="Labrenz M."/>
            <person name="Spormann A.M."/>
            <person name="Op den Camp H."/>
            <person name="Overmann J."/>
            <person name="Amann R."/>
            <person name="Jetten M.S.M."/>
            <person name="Mascher T."/>
            <person name="Medema M.H."/>
            <person name="Devos D.P."/>
            <person name="Kaster A.-K."/>
            <person name="Ovreas L."/>
            <person name="Rohde M."/>
            <person name="Galperin M.Y."/>
            <person name="Jogler C."/>
        </authorList>
    </citation>
    <scope>NUCLEOTIDE SEQUENCE [LARGE SCALE GENOMIC DNA]</scope>
    <source>
        <strain evidence="2 3">K23_9</strain>
    </source>
</reference>
<evidence type="ECO:0000256" key="1">
    <source>
        <dbReference type="SAM" id="Phobius"/>
    </source>
</evidence>
<dbReference type="EMBL" id="CP036526">
    <property type="protein sequence ID" value="QDT10656.1"/>
    <property type="molecule type" value="Genomic_DNA"/>
</dbReference>
<evidence type="ECO:0000313" key="2">
    <source>
        <dbReference type="EMBL" id="QDT10656.1"/>
    </source>
</evidence>